<reference evidence="2" key="1">
    <citation type="submission" date="2016-05" db="EMBL/GenBank/DDBJ databases">
        <authorList>
            <person name="Lavstsen T."/>
            <person name="Jespersen J.S."/>
        </authorList>
    </citation>
    <scope>NUCLEOTIDE SEQUENCE</scope>
    <source>
        <tissue evidence="2">Brain</tissue>
    </source>
</reference>
<protein>
    <submittedName>
        <fullName evidence="2">Uncharacterized protein</fullName>
    </submittedName>
</protein>
<sequence length="76" mass="8507">FERGVKEVIYVKHEKPTLNRAGGLRFHHSSIYNAALNAKQFQSRPHLSASNQHSNSHIIEANDSNNSSGGWEEGYS</sequence>
<gene>
    <name evidence="2" type="primary">Nfu_g_1_002427</name>
</gene>
<dbReference type="EMBL" id="HADX01014412">
    <property type="protein sequence ID" value="SBP36644.1"/>
    <property type="molecule type" value="Transcribed_RNA"/>
</dbReference>
<evidence type="ECO:0000313" key="2">
    <source>
        <dbReference type="EMBL" id="SBP36644.1"/>
    </source>
</evidence>
<proteinExistence type="predicted"/>
<evidence type="ECO:0000256" key="1">
    <source>
        <dbReference type="SAM" id="MobiDB-lite"/>
    </source>
</evidence>
<feature type="non-terminal residue" evidence="2">
    <location>
        <position position="1"/>
    </location>
</feature>
<reference evidence="2" key="2">
    <citation type="submission" date="2016-06" db="EMBL/GenBank/DDBJ databases">
        <title>The genome of a short-lived fish provides insights into sex chromosome evolution and the genetic control of aging.</title>
        <authorList>
            <person name="Reichwald K."/>
            <person name="Felder M."/>
            <person name="Petzold A."/>
            <person name="Koch P."/>
            <person name="Groth M."/>
            <person name="Platzer M."/>
        </authorList>
    </citation>
    <scope>NUCLEOTIDE SEQUENCE</scope>
    <source>
        <tissue evidence="2">Brain</tissue>
    </source>
</reference>
<accession>A0A1A7Z2A1</accession>
<feature type="non-terminal residue" evidence="2">
    <location>
        <position position="76"/>
    </location>
</feature>
<feature type="compositionally biased region" description="Polar residues" evidence="1">
    <location>
        <begin position="43"/>
        <end position="69"/>
    </location>
</feature>
<dbReference type="AlphaFoldDB" id="A0A1A7Z2A1"/>
<organism evidence="2">
    <name type="scientific">Iconisemion striatum</name>
    <dbReference type="NCBI Taxonomy" id="60296"/>
    <lineage>
        <taxon>Eukaryota</taxon>
        <taxon>Metazoa</taxon>
        <taxon>Chordata</taxon>
        <taxon>Craniata</taxon>
        <taxon>Vertebrata</taxon>
        <taxon>Euteleostomi</taxon>
        <taxon>Actinopterygii</taxon>
        <taxon>Neopterygii</taxon>
        <taxon>Teleostei</taxon>
        <taxon>Neoteleostei</taxon>
        <taxon>Acanthomorphata</taxon>
        <taxon>Ovalentaria</taxon>
        <taxon>Atherinomorphae</taxon>
        <taxon>Cyprinodontiformes</taxon>
        <taxon>Nothobranchiidae</taxon>
        <taxon>Iconisemion</taxon>
    </lineage>
</organism>
<feature type="region of interest" description="Disordered" evidence="1">
    <location>
        <begin position="43"/>
        <end position="76"/>
    </location>
</feature>
<name>A0A1A7Z2A1_9TELE</name>